<dbReference type="GO" id="GO:0006511">
    <property type="term" value="P:ubiquitin-dependent protein catabolic process"/>
    <property type="evidence" value="ECO:0007669"/>
    <property type="project" value="TreeGrafter"/>
</dbReference>
<reference evidence="7" key="1">
    <citation type="submission" date="2021-02" db="EMBL/GenBank/DDBJ databases">
        <authorList>
            <person name="Dougan E. K."/>
            <person name="Rhodes N."/>
            <person name="Thang M."/>
            <person name="Chan C."/>
        </authorList>
    </citation>
    <scope>NUCLEOTIDE SEQUENCE</scope>
</reference>
<dbReference type="InterPro" id="IPR035983">
    <property type="entry name" value="Hect_E3_ubiquitin_ligase"/>
</dbReference>
<feature type="active site" description="Glycyl thioester intermediate" evidence="5">
    <location>
        <position position="915"/>
    </location>
</feature>
<comment type="catalytic activity">
    <reaction evidence="1">
        <text>S-ubiquitinyl-[E2 ubiquitin-conjugating enzyme]-L-cysteine + [acceptor protein]-L-lysine = [E2 ubiquitin-conjugating enzyme]-L-cysteine + N(6)-ubiquitinyl-[acceptor protein]-L-lysine.</text>
        <dbReference type="EC" id="2.3.2.26"/>
    </reaction>
</comment>
<evidence type="ECO:0000256" key="4">
    <source>
        <dbReference type="ARBA" id="ARBA00022786"/>
    </source>
</evidence>
<keyword evidence="3" id="KW-0808">Transferase</keyword>
<accession>A0A813KA05</accession>
<dbReference type="SMART" id="SM00119">
    <property type="entry name" value="HECTc"/>
    <property type="match status" value="1"/>
</dbReference>
<evidence type="ECO:0000313" key="8">
    <source>
        <dbReference type="Proteomes" id="UP000626109"/>
    </source>
</evidence>
<dbReference type="Gene3D" id="3.30.2410.10">
    <property type="entry name" value="Hect, E3 ligase catalytic domain"/>
    <property type="match status" value="1"/>
</dbReference>
<keyword evidence="4 5" id="KW-0833">Ubl conjugation pathway</keyword>
<dbReference type="EMBL" id="CAJNNW010029036">
    <property type="protein sequence ID" value="CAE8698688.1"/>
    <property type="molecule type" value="Genomic_DNA"/>
</dbReference>
<feature type="non-terminal residue" evidence="7">
    <location>
        <position position="1022"/>
    </location>
</feature>
<evidence type="ECO:0000256" key="1">
    <source>
        <dbReference type="ARBA" id="ARBA00000885"/>
    </source>
</evidence>
<sequence>MVASSTPCDSAVVDSSSRDEGVRQLADGLLASAAEAPRLLAWRAAAAAAAAAWPAGAEAPARLQALVAVAVAWLQLGLRPFRRPPTTTAATTATARAAATTIATTIATARTTTTAAATIATARTTTIAATAAATTTAKATTSATADVLEAALGVPRLGSPLARQLLLAKCTGGAGAAGTWEAALAVLLRRYEAPASATPKGHSSSKALEREYTLAYASGNLWELHATLGLPLSQLLAVQALLSAHVEVSMLSASANSDEPLALVALREQLRHFAEPGAVARLFGQVLLLQFSQSTSSGCSSASSGHLRAYQRHCLAVALHQVNPGAVESLSRIYSSVFLKARASAKATAKAGYGAGQQIFYSLANTIAFMEGGDVAKVLWRHAMAFGDWREALKLFGSGAKEVLPLPEALLHLLHLHSVVLSQSLSVMSHDELNGPNGPLCRHDLADYLTCSTGLAAWLAWHWQGSGAAQDSLVRLLEEALLESLGKVLGQLHTLVGRSLGSERSASSAALPPETWHAPAEILRDFGAVVRGLRSAQGGTTTTAAATTTTTAATAFTLLRHLPQAVPFAQRVELLRVQLQAAREAGLASFAHVKLTVRRTHLFEDGLIALATANWRAHFQVVFVNAHGQREQGQDAGGLFKEFWEKLAETAFNPEYGLFKMTESRLLYPNPEAWKYHEHVTQLFEFLGLVIGKAIFESIVVDPSFAPFFLAKLLGRHNSYYDLESLDPSLFSNLQLLKNYSGDVADLCCSFVTTGTDGQEVPLLPGGADIPVTNSNRFRYIYLLSDYKLNTELKGASEAFLSGFKRLIDERWLRMFGEDELQQVISGSQGASVDVDDLQRHTQGSNCRGAKDKVLVDFFTAVRAMSNEHRVKLLRFVTSCSRTPLLGFGHLEPPFTVHKVHVRSDAEKLPTASTCFNTLKLPSYSSWKVMKQKLEFVIVQDAGFEWTEKEDELLDEGVALFKARCVKEAEQQKTEATISFEVLTREIEDFPKRVLTDSTYFVDSWGEGLSSGEPWFYATRGL</sequence>
<dbReference type="InterPro" id="IPR044611">
    <property type="entry name" value="E3A/B/C-like"/>
</dbReference>
<dbReference type="Gene3D" id="3.30.2160.10">
    <property type="entry name" value="Hect, E3 ligase catalytic domain"/>
    <property type="match status" value="1"/>
</dbReference>
<name>A0A813KA05_POLGL</name>
<gene>
    <name evidence="7" type="ORF">PGLA2088_LOCUS30847</name>
</gene>
<dbReference type="Proteomes" id="UP000626109">
    <property type="component" value="Unassembled WGS sequence"/>
</dbReference>
<dbReference type="FunFam" id="3.30.2160.10:FF:000002">
    <property type="entry name" value="Putative Ubiquitin-protein ligase E3C"/>
    <property type="match status" value="1"/>
</dbReference>
<dbReference type="GO" id="GO:0061630">
    <property type="term" value="F:ubiquitin protein ligase activity"/>
    <property type="evidence" value="ECO:0007669"/>
    <property type="project" value="UniProtKB-EC"/>
</dbReference>
<dbReference type="Gene3D" id="3.90.1750.10">
    <property type="entry name" value="Hect, E3 ligase catalytic domains"/>
    <property type="match status" value="1"/>
</dbReference>
<evidence type="ECO:0000256" key="2">
    <source>
        <dbReference type="ARBA" id="ARBA00012485"/>
    </source>
</evidence>
<dbReference type="PROSITE" id="PS50237">
    <property type="entry name" value="HECT"/>
    <property type="match status" value="1"/>
</dbReference>
<dbReference type="Pfam" id="PF00632">
    <property type="entry name" value="HECT"/>
    <property type="match status" value="1"/>
</dbReference>
<evidence type="ECO:0000256" key="5">
    <source>
        <dbReference type="PROSITE-ProRule" id="PRU00104"/>
    </source>
</evidence>
<evidence type="ECO:0000259" key="6">
    <source>
        <dbReference type="PROSITE" id="PS50237"/>
    </source>
</evidence>
<proteinExistence type="predicted"/>
<evidence type="ECO:0000256" key="3">
    <source>
        <dbReference type="ARBA" id="ARBA00022679"/>
    </source>
</evidence>
<dbReference type="PANTHER" id="PTHR45700:SF2">
    <property type="entry name" value="UBIQUITIN-PROTEIN LIGASE E3C"/>
    <property type="match status" value="1"/>
</dbReference>
<comment type="caution">
    <text evidence="7">The sequence shown here is derived from an EMBL/GenBank/DDBJ whole genome shotgun (WGS) entry which is preliminary data.</text>
</comment>
<organism evidence="7 8">
    <name type="scientific">Polarella glacialis</name>
    <name type="common">Dinoflagellate</name>
    <dbReference type="NCBI Taxonomy" id="89957"/>
    <lineage>
        <taxon>Eukaryota</taxon>
        <taxon>Sar</taxon>
        <taxon>Alveolata</taxon>
        <taxon>Dinophyceae</taxon>
        <taxon>Suessiales</taxon>
        <taxon>Suessiaceae</taxon>
        <taxon>Polarella</taxon>
    </lineage>
</organism>
<protein>
    <recommendedName>
        <fullName evidence="2">HECT-type E3 ubiquitin transferase</fullName>
        <ecNumber evidence="2">2.3.2.26</ecNumber>
    </recommendedName>
</protein>
<feature type="domain" description="HECT" evidence="6">
    <location>
        <begin position="611"/>
        <end position="947"/>
    </location>
</feature>
<dbReference type="PANTHER" id="PTHR45700">
    <property type="entry name" value="UBIQUITIN-PROTEIN LIGASE E3C"/>
    <property type="match status" value="1"/>
</dbReference>
<dbReference type="GO" id="GO:0000209">
    <property type="term" value="P:protein polyubiquitination"/>
    <property type="evidence" value="ECO:0007669"/>
    <property type="project" value="InterPro"/>
</dbReference>
<dbReference type="AlphaFoldDB" id="A0A813KA05"/>
<dbReference type="InterPro" id="IPR000569">
    <property type="entry name" value="HECT_dom"/>
</dbReference>
<dbReference type="EC" id="2.3.2.26" evidence="2"/>
<evidence type="ECO:0000313" key="7">
    <source>
        <dbReference type="EMBL" id="CAE8698688.1"/>
    </source>
</evidence>
<dbReference type="CDD" id="cd00078">
    <property type="entry name" value="HECTc"/>
    <property type="match status" value="1"/>
</dbReference>
<dbReference type="SUPFAM" id="SSF56204">
    <property type="entry name" value="Hect, E3 ligase catalytic domain"/>
    <property type="match status" value="1"/>
</dbReference>